<evidence type="ECO:0000256" key="7">
    <source>
        <dbReference type="ARBA" id="ARBA00022803"/>
    </source>
</evidence>
<dbReference type="GO" id="GO:0097363">
    <property type="term" value="F:protein O-acetylglucosaminyltransferase activity"/>
    <property type="evidence" value="ECO:0007669"/>
    <property type="project" value="UniProtKB-EC"/>
</dbReference>
<organism evidence="10 11">
    <name type="scientific">Paraburkholderia piptadeniae</name>
    <dbReference type="NCBI Taxonomy" id="1701573"/>
    <lineage>
        <taxon>Bacteria</taxon>
        <taxon>Pseudomonadati</taxon>
        <taxon>Pseudomonadota</taxon>
        <taxon>Betaproteobacteria</taxon>
        <taxon>Burkholderiales</taxon>
        <taxon>Burkholderiaceae</taxon>
        <taxon>Paraburkholderia</taxon>
    </lineage>
</organism>
<name>A0A1N7SQ84_9BURK</name>
<dbReference type="Gene3D" id="1.25.40.10">
    <property type="entry name" value="Tetratricopeptide repeat domain"/>
    <property type="match status" value="4"/>
</dbReference>
<dbReference type="SUPFAM" id="SSF53756">
    <property type="entry name" value="UDP-Glycosyltransferase/glycogen phosphorylase"/>
    <property type="match status" value="1"/>
</dbReference>
<comment type="caution">
    <text evidence="10">The sequence shown here is derived from an EMBL/GenBank/DDBJ whole genome shotgun (WGS) entry which is preliminary data.</text>
</comment>
<evidence type="ECO:0000313" key="10">
    <source>
        <dbReference type="EMBL" id="SIT49617.1"/>
    </source>
</evidence>
<dbReference type="InterPro" id="IPR011990">
    <property type="entry name" value="TPR-like_helical_dom_sf"/>
</dbReference>
<keyword evidence="11" id="KW-1185">Reference proteome</keyword>
<evidence type="ECO:0000256" key="2">
    <source>
        <dbReference type="ARBA" id="ARBA00005386"/>
    </source>
</evidence>
<feature type="domain" description="O-GlcNAc transferase C-terminal" evidence="9">
    <location>
        <begin position="636"/>
        <end position="812"/>
    </location>
</feature>
<comment type="similarity">
    <text evidence="2">Belongs to the glycosyltransferase 41 family. O-GlcNAc transferase subfamily.</text>
</comment>
<evidence type="ECO:0000256" key="4">
    <source>
        <dbReference type="ARBA" id="ARBA00022676"/>
    </source>
</evidence>
<dbReference type="Proteomes" id="UP000195569">
    <property type="component" value="Unassembled WGS sequence"/>
</dbReference>
<gene>
    <name evidence="10" type="ORF">BN2476_700013</name>
</gene>
<evidence type="ECO:0000256" key="1">
    <source>
        <dbReference type="ARBA" id="ARBA00004922"/>
    </source>
</evidence>
<dbReference type="PANTHER" id="PTHR44835">
    <property type="entry name" value="UDP-N-ACETYLGLUCOSAMINE--PEPTIDE N-ACETYLGLUCOSAMINYLTRANSFERASE SPINDLY-RELATED"/>
    <property type="match status" value="1"/>
</dbReference>
<dbReference type="SUPFAM" id="SSF48452">
    <property type="entry name" value="TPR-like"/>
    <property type="match status" value="2"/>
</dbReference>
<dbReference type="PANTHER" id="PTHR44835:SF1">
    <property type="entry name" value="PROTEIN O-GLCNAC TRANSFERASE"/>
    <property type="match status" value="1"/>
</dbReference>
<dbReference type="Pfam" id="PF13424">
    <property type="entry name" value="TPR_12"/>
    <property type="match status" value="1"/>
</dbReference>
<dbReference type="PROSITE" id="PS50293">
    <property type="entry name" value="TPR_REGION"/>
    <property type="match status" value="2"/>
</dbReference>
<dbReference type="EMBL" id="CYGY02000070">
    <property type="protein sequence ID" value="SIT49617.1"/>
    <property type="molecule type" value="Genomic_DNA"/>
</dbReference>
<dbReference type="RefSeq" id="WP_235851080.1">
    <property type="nucleotide sequence ID" value="NZ_CYGY02000070.1"/>
</dbReference>
<dbReference type="Gene3D" id="3.40.50.11380">
    <property type="match status" value="1"/>
</dbReference>
<reference evidence="10" key="1">
    <citation type="submission" date="2016-12" db="EMBL/GenBank/DDBJ databases">
        <authorList>
            <person name="Moulin L."/>
        </authorList>
    </citation>
    <scope>NUCLEOTIDE SEQUENCE [LARGE SCALE GENOMIC DNA]</scope>
    <source>
        <strain evidence="10">STM 7183</strain>
    </source>
</reference>
<feature type="repeat" description="TPR" evidence="8">
    <location>
        <begin position="145"/>
        <end position="178"/>
    </location>
</feature>
<comment type="pathway">
    <text evidence="1">Protein modification; protein glycosylation.</text>
</comment>
<dbReference type="Pfam" id="PF13414">
    <property type="entry name" value="TPR_11"/>
    <property type="match status" value="2"/>
</dbReference>
<sequence length="831" mass="92007">MSEAERIADIPASIEQALGHHRAGRFDAARSLYEDVLRTDSQQPDALHFLGLLACQLHKTDVGVKLIEQSLAVRPDAIYYNNFGNVLADLGRFDEAIVSYKNALGLRFNYPEAHNNLGNALRQAKQPDASMRACAEAIRLQPGYAEAYNNLGNALHDMGELDEAVASYCKAIELNPEYAVAYNNVGNVLREQDQPELAIDLFRKAVALQPNLWAAHHSLCLLLRERGELADALASLRQALSPEDVEARNTLACVLRDTGDLEGAESECREVLLINPDFADAHCTLAGVLCGLGRYEDALKSCERAIELDPEHQPSYRGLGLIYYHLERQPAAILSLRHALELTPRDDHAWLMLANALREDRQLDEALEAVNKSLSIGEKSAAKYLSLGDILQARGAIEEGLEMHVKALELGCDPIETYARLLFTMPGSPRYSALDMREHAVRYGQLAAAAAKPFAHEPSSYDGKRPLRIGFVSGDLRGHPVGIFLESIMGHLDRTRIDPIAYVTFNKKNDAITERLKPHFSAWHSIEKLSTQEAAEKIRDDNLDILVDLSGHTAFTALPVFAWRPAPLQASWLGFFATTGCEFIDYFVGDPHTLPPSEEHHFVEKAWRLPDSYLCFTPPDNAPDVGPLPMERNGFVTFGYFGKLIKVTDDVAALWARVLHRVPGSKLFLKAIGLGADYLQIKTIERFARHGIDASRLILEGESSRVEYLDAYNRVDISLSPFPYPGGTTTAEGLWMGAPVLGLKGDRFLTHICESLLHAAGLAEWVAADKDAYVEKAVAFASDPGRLATLRAGLREQTRLSPMCDAPRFANNLVDAFHRMWELHLNAQSAV</sequence>
<evidence type="ECO:0000256" key="3">
    <source>
        <dbReference type="ARBA" id="ARBA00011970"/>
    </source>
</evidence>
<keyword evidence="6" id="KW-0677">Repeat</keyword>
<accession>A0A1N7SQ84</accession>
<dbReference type="EC" id="2.4.1.255" evidence="3"/>
<dbReference type="InterPro" id="IPR019734">
    <property type="entry name" value="TPR_rpt"/>
</dbReference>
<evidence type="ECO:0000259" key="9">
    <source>
        <dbReference type="Pfam" id="PF13844"/>
    </source>
</evidence>
<dbReference type="Pfam" id="PF13181">
    <property type="entry name" value="TPR_8"/>
    <property type="match status" value="1"/>
</dbReference>
<evidence type="ECO:0000256" key="8">
    <source>
        <dbReference type="PROSITE-ProRule" id="PRU00339"/>
    </source>
</evidence>
<feature type="repeat" description="TPR" evidence="8">
    <location>
        <begin position="77"/>
        <end position="110"/>
    </location>
</feature>
<feature type="repeat" description="TPR" evidence="8">
    <location>
        <begin position="279"/>
        <end position="312"/>
    </location>
</feature>
<dbReference type="PROSITE" id="PS50005">
    <property type="entry name" value="TPR"/>
    <property type="match status" value="5"/>
</dbReference>
<dbReference type="SMART" id="SM00028">
    <property type="entry name" value="TPR"/>
    <property type="match status" value="11"/>
</dbReference>
<keyword evidence="7 8" id="KW-0802">TPR repeat</keyword>
<evidence type="ECO:0000256" key="5">
    <source>
        <dbReference type="ARBA" id="ARBA00022679"/>
    </source>
</evidence>
<dbReference type="InterPro" id="IPR051939">
    <property type="entry name" value="Glycosyltr_41/O-GlcNAc_trsf"/>
</dbReference>
<feature type="repeat" description="TPR" evidence="8">
    <location>
        <begin position="179"/>
        <end position="212"/>
    </location>
</feature>
<evidence type="ECO:0000256" key="6">
    <source>
        <dbReference type="ARBA" id="ARBA00022737"/>
    </source>
</evidence>
<protein>
    <recommendedName>
        <fullName evidence="3">protein O-GlcNAc transferase</fullName>
        <ecNumber evidence="3">2.4.1.255</ecNumber>
    </recommendedName>
</protein>
<dbReference type="Gene3D" id="3.40.50.2000">
    <property type="entry name" value="Glycogen Phosphorylase B"/>
    <property type="match status" value="1"/>
</dbReference>
<feature type="repeat" description="TPR" evidence="8">
    <location>
        <begin position="313"/>
        <end position="346"/>
    </location>
</feature>
<dbReference type="InterPro" id="IPR029489">
    <property type="entry name" value="OGT/SEC/SPY_C"/>
</dbReference>
<feature type="domain" description="O-GlcNAc transferase C-terminal" evidence="9">
    <location>
        <begin position="447"/>
        <end position="614"/>
    </location>
</feature>
<evidence type="ECO:0000313" key="11">
    <source>
        <dbReference type="Proteomes" id="UP000195569"/>
    </source>
</evidence>
<keyword evidence="4" id="KW-0328">Glycosyltransferase</keyword>
<proteinExistence type="inferred from homology"/>
<dbReference type="Pfam" id="PF13844">
    <property type="entry name" value="Glyco_transf_41"/>
    <property type="match status" value="2"/>
</dbReference>
<dbReference type="AlphaFoldDB" id="A0A1N7SQ84"/>
<keyword evidence="5" id="KW-0808">Transferase</keyword>